<evidence type="ECO:0000313" key="2">
    <source>
        <dbReference type="Proteomes" id="UP001055879"/>
    </source>
</evidence>
<accession>A0ACB9EEF8</accession>
<proteinExistence type="predicted"/>
<organism evidence="1 2">
    <name type="scientific">Arctium lappa</name>
    <name type="common">Greater burdock</name>
    <name type="synonym">Lappa major</name>
    <dbReference type="NCBI Taxonomy" id="4217"/>
    <lineage>
        <taxon>Eukaryota</taxon>
        <taxon>Viridiplantae</taxon>
        <taxon>Streptophyta</taxon>
        <taxon>Embryophyta</taxon>
        <taxon>Tracheophyta</taxon>
        <taxon>Spermatophyta</taxon>
        <taxon>Magnoliopsida</taxon>
        <taxon>eudicotyledons</taxon>
        <taxon>Gunneridae</taxon>
        <taxon>Pentapetalae</taxon>
        <taxon>asterids</taxon>
        <taxon>campanulids</taxon>
        <taxon>Asterales</taxon>
        <taxon>Asteraceae</taxon>
        <taxon>Carduoideae</taxon>
        <taxon>Cardueae</taxon>
        <taxon>Arctiinae</taxon>
        <taxon>Arctium</taxon>
    </lineage>
</organism>
<dbReference type="Proteomes" id="UP001055879">
    <property type="component" value="Linkage Group LG02"/>
</dbReference>
<name>A0ACB9EEF8_ARCLA</name>
<keyword evidence="2" id="KW-1185">Reference proteome</keyword>
<protein>
    <submittedName>
        <fullName evidence="1">Uncharacterized protein</fullName>
    </submittedName>
</protein>
<reference evidence="2" key="1">
    <citation type="journal article" date="2022" name="Mol. Ecol. Resour.">
        <title>The genomes of chicory, endive, great burdock and yacon provide insights into Asteraceae palaeo-polyploidization history and plant inulin production.</title>
        <authorList>
            <person name="Fan W."/>
            <person name="Wang S."/>
            <person name="Wang H."/>
            <person name="Wang A."/>
            <person name="Jiang F."/>
            <person name="Liu H."/>
            <person name="Zhao H."/>
            <person name="Xu D."/>
            <person name="Zhang Y."/>
        </authorList>
    </citation>
    <scope>NUCLEOTIDE SEQUENCE [LARGE SCALE GENOMIC DNA]</scope>
    <source>
        <strain evidence="2">cv. Niubang</strain>
    </source>
</reference>
<evidence type="ECO:0000313" key="1">
    <source>
        <dbReference type="EMBL" id="KAI3756943.1"/>
    </source>
</evidence>
<comment type="caution">
    <text evidence="1">The sequence shown here is derived from an EMBL/GenBank/DDBJ whole genome shotgun (WGS) entry which is preliminary data.</text>
</comment>
<gene>
    <name evidence="1" type="ORF">L6452_04475</name>
</gene>
<sequence>MIAFDALVSFWTLFSHNICRLQEFKKVQLVNLLIVCIYKIILGPPTSTTSLNVNLAVKSSIVCCLHGNYYYTVLCKGQIPLWWAVGYTGFVWFRCFKSYLNYVVGHIMLCFFFLNIDECV</sequence>
<dbReference type="EMBL" id="CM042048">
    <property type="protein sequence ID" value="KAI3756943.1"/>
    <property type="molecule type" value="Genomic_DNA"/>
</dbReference>
<reference evidence="1 2" key="2">
    <citation type="journal article" date="2022" name="Mol. Ecol. Resour.">
        <title>The genomes of chicory, endive, great burdock and yacon provide insights into Asteraceae paleo-polyploidization history and plant inulin production.</title>
        <authorList>
            <person name="Fan W."/>
            <person name="Wang S."/>
            <person name="Wang H."/>
            <person name="Wang A."/>
            <person name="Jiang F."/>
            <person name="Liu H."/>
            <person name="Zhao H."/>
            <person name="Xu D."/>
            <person name="Zhang Y."/>
        </authorList>
    </citation>
    <scope>NUCLEOTIDE SEQUENCE [LARGE SCALE GENOMIC DNA]</scope>
    <source>
        <strain evidence="2">cv. Niubang</strain>
    </source>
</reference>